<evidence type="ECO:0000256" key="1">
    <source>
        <dbReference type="SAM" id="MobiDB-lite"/>
    </source>
</evidence>
<comment type="caution">
    <text evidence="2">The sequence shown here is derived from an EMBL/GenBank/DDBJ whole genome shotgun (WGS) entry which is preliminary data.</text>
</comment>
<feature type="region of interest" description="Disordered" evidence="1">
    <location>
        <begin position="87"/>
        <end position="107"/>
    </location>
</feature>
<name>A0A645FDT6_9ZZZZ</name>
<sequence>MIRPAFLGLQGGETCVLLQLGDEAAHRICIARQEHVDAFLRDQARALEPGVQRALVQHVAQRGGVGQGNEQVGGDIQYRIHGEGFQREWGEGKGEGKRPRAVGKEGRVGCSHGYLSPRVAIIRQRAFSRRPGFQSPYGRA</sequence>
<evidence type="ECO:0000313" key="2">
    <source>
        <dbReference type="EMBL" id="MPN10553.1"/>
    </source>
</evidence>
<proteinExistence type="predicted"/>
<reference evidence="2" key="1">
    <citation type="submission" date="2019-08" db="EMBL/GenBank/DDBJ databases">
        <authorList>
            <person name="Kucharzyk K."/>
            <person name="Murdoch R.W."/>
            <person name="Higgins S."/>
            <person name="Loffler F."/>
        </authorList>
    </citation>
    <scope>NUCLEOTIDE SEQUENCE</scope>
</reference>
<dbReference type="AlphaFoldDB" id="A0A645FDT6"/>
<protein>
    <submittedName>
        <fullName evidence="2">Uncharacterized protein</fullName>
    </submittedName>
</protein>
<dbReference type="EMBL" id="VSSQ01056706">
    <property type="protein sequence ID" value="MPN10553.1"/>
    <property type="molecule type" value="Genomic_DNA"/>
</dbReference>
<organism evidence="2">
    <name type="scientific">bioreactor metagenome</name>
    <dbReference type="NCBI Taxonomy" id="1076179"/>
    <lineage>
        <taxon>unclassified sequences</taxon>
        <taxon>metagenomes</taxon>
        <taxon>ecological metagenomes</taxon>
    </lineage>
</organism>
<accession>A0A645FDT6</accession>
<gene>
    <name evidence="2" type="ORF">SDC9_157848</name>
</gene>